<accession>A0A2W5T757</accession>
<feature type="transmembrane region" description="Helical" evidence="5">
    <location>
        <begin position="342"/>
        <end position="371"/>
    </location>
</feature>
<feature type="domain" description="SLC26A/SulP transporter" evidence="6">
    <location>
        <begin position="21"/>
        <end position="396"/>
    </location>
</feature>
<keyword evidence="4 5" id="KW-0472">Membrane</keyword>
<dbReference type="Pfam" id="PF00916">
    <property type="entry name" value="Sulfate_transp"/>
    <property type="match status" value="1"/>
</dbReference>
<evidence type="ECO:0000256" key="2">
    <source>
        <dbReference type="ARBA" id="ARBA00022692"/>
    </source>
</evidence>
<evidence type="ECO:0000313" key="7">
    <source>
        <dbReference type="EMBL" id="PZR07305.1"/>
    </source>
</evidence>
<protein>
    <recommendedName>
        <fullName evidence="6">SLC26A/SulP transporter domain-containing protein</fullName>
    </recommendedName>
</protein>
<comment type="subcellular location">
    <subcellularLocation>
        <location evidence="1">Membrane</location>
        <topology evidence="1">Multi-pass membrane protein</topology>
    </subcellularLocation>
</comment>
<feature type="transmembrane region" description="Helical" evidence="5">
    <location>
        <begin position="203"/>
        <end position="224"/>
    </location>
</feature>
<dbReference type="Proteomes" id="UP000249061">
    <property type="component" value="Unassembled WGS sequence"/>
</dbReference>
<feature type="transmembrane region" description="Helical" evidence="5">
    <location>
        <begin position="25"/>
        <end position="43"/>
    </location>
</feature>
<gene>
    <name evidence="7" type="ORF">DI536_28045</name>
</gene>
<organism evidence="7 8">
    <name type="scientific">Archangium gephyra</name>
    <dbReference type="NCBI Taxonomy" id="48"/>
    <lineage>
        <taxon>Bacteria</taxon>
        <taxon>Pseudomonadati</taxon>
        <taxon>Myxococcota</taxon>
        <taxon>Myxococcia</taxon>
        <taxon>Myxococcales</taxon>
        <taxon>Cystobacterineae</taxon>
        <taxon>Archangiaceae</taxon>
        <taxon>Archangium</taxon>
    </lineage>
</organism>
<feature type="transmembrane region" description="Helical" evidence="5">
    <location>
        <begin position="119"/>
        <end position="141"/>
    </location>
</feature>
<evidence type="ECO:0000313" key="8">
    <source>
        <dbReference type="Proteomes" id="UP000249061"/>
    </source>
</evidence>
<feature type="transmembrane region" description="Helical" evidence="5">
    <location>
        <begin position="302"/>
        <end position="321"/>
    </location>
</feature>
<dbReference type="InterPro" id="IPR001902">
    <property type="entry name" value="SLC26A/SulP_fam"/>
</dbReference>
<evidence type="ECO:0000256" key="1">
    <source>
        <dbReference type="ARBA" id="ARBA00004141"/>
    </source>
</evidence>
<evidence type="ECO:0000256" key="4">
    <source>
        <dbReference type="ARBA" id="ARBA00023136"/>
    </source>
</evidence>
<evidence type="ECO:0000256" key="3">
    <source>
        <dbReference type="ARBA" id="ARBA00022989"/>
    </source>
</evidence>
<dbReference type="EMBL" id="QFQP01000032">
    <property type="protein sequence ID" value="PZR07305.1"/>
    <property type="molecule type" value="Genomic_DNA"/>
</dbReference>
<name>A0A2W5T757_9BACT</name>
<keyword evidence="2 5" id="KW-0812">Transmembrane</keyword>
<proteinExistence type="predicted"/>
<keyword evidence="3 5" id="KW-1133">Transmembrane helix</keyword>
<evidence type="ECO:0000256" key="5">
    <source>
        <dbReference type="SAM" id="Phobius"/>
    </source>
</evidence>
<dbReference type="GO" id="GO:0016020">
    <property type="term" value="C:membrane"/>
    <property type="evidence" value="ECO:0007669"/>
    <property type="project" value="UniProtKB-SubCell"/>
</dbReference>
<sequence>MLRFPSASPQPAAGSGLFSSLNRDVPAGVVVFLVALPLCLGIAQASGAPLLSGLIAGVVGGLVITAVSRSSLSVSGPAAGLTAVVSVGITTLGFRAFLLALVIAGVLQLTLGLLRLGSIAHYFPSAVIKGMLAAIGVLIILKQLPHAVGYDQDWEGDLEGGRGLFDAVPALNAMTPAAVVVALSCFTLYAVWPRLQRLPGMKFIPAAMGAVVLGAVVILAWPGAPLGPEHMVALPVFKSVGDLASALVTPDWSMLRDGRVWSTAITLCIVASIETLLCLEAVDRLDPERRISPPNRELIAQGLGNVVSGLIGGLPMTSVIVRSSANVQAGAKTRLAAMVHGGLLLLSVLFLATFFNRVPLAALAVVLLVVGAKLTPPKLWKTMWRAGASQFVPFVVTVFAVVATDLLKGTLIGLVVGLFFAIRRQQKNAIVQTSDGGAVTLRFTKDMTFLQKAALKETLRQLPEGTTVTVDRSACDFIDDDIEELLLEFTQTASSRRIDVRETLSDDVRARRALMAPAH</sequence>
<evidence type="ECO:0000259" key="6">
    <source>
        <dbReference type="Pfam" id="PF00916"/>
    </source>
</evidence>
<reference evidence="7 8" key="1">
    <citation type="submission" date="2017-08" db="EMBL/GenBank/DDBJ databases">
        <title>Infants hospitalized years apart are colonized by the same room-sourced microbial strains.</title>
        <authorList>
            <person name="Brooks B."/>
            <person name="Olm M.R."/>
            <person name="Firek B.A."/>
            <person name="Baker R."/>
            <person name="Thomas B.C."/>
            <person name="Morowitz M.J."/>
            <person name="Banfield J.F."/>
        </authorList>
    </citation>
    <scope>NUCLEOTIDE SEQUENCE [LARGE SCALE GENOMIC DNA]</scope>
    <source>
        <strain evidence="7">S2_003_000_R2_14</strain>
    </source>
</reference>
<dbReference type="PANTHER" id="PTHR11814">
    <property type="entry name" value="SULFATE TRANSPORTER"/>
    <property type="match status" value="1"/>
</dbReference>
<feature type="transmembrane region" description="Helical" evidence="5">
    <location>
        <begin position="391"/>
        <end position="422"/>
    </location>
</feature>
<dbReference type="AlphaFoldDB" id="A0A2W5T757"/>
<comment type="caution">
    <text evidence="7">The sequence shown here is derived from an EMBL/GenBank/DDBJ whole genome shotgun (WGS) entry which is preliminary data.</text>
</comment>
<feature type="transmembrane region" description="Helical" evidence="5">
    <location>
        <begin position="260"/>
        <end position="282"/>
    </location>
</feature>
<dbReference type="GO" id="GO:0055085">
    <property type="term" value="P:transmembrane transport"/>
    <property type="evidence" value="ECO:0007669"/>
    <property type="project" value="InterPro"/>
</dbReference>
<dbReference type="InterPro" id="IPR011547">
    <property type="entry name" value="SLC26A/SulP_dom"/>
</dbReference>
<feature type="transmembrane region" description="Helical" evidence="5">
    <location>
        <begin position="80"/>
        <end position="107"/>
    </location>
</feature>
<feature type="transmembrane region" description="Helical" evidence="5">
    <location>
        <begin position="50"/>
        <end position="68"/>
    </location>
</feature>
<feature type="transmembrane region" description="Helical" evidence="5">
    <location>
        <begin position="173"/>
        <end position="191"/>
    </location>
</feature>